<dbReference type="Proteomes" id="UP000029614">
    <property type="component" value="Unassembled WGS sequence"/>
</dbReference>
<organism evidence="1 2">
    <name type="scientific">Prevotella amnii DNF00058</name>
    <dbReference type="NCBI Taxonomy" id="1401066"/>
    <lineage>
        <taxon>Bacteria</taxon>
        <taxon>Pseudomonadati</taxon>
        <taxon>Bacteroidota</taxon>
        <taxon>Bacteroidia</taxon>
        <taxon>Bacteroidales</taxon>
        <taxon>Prevotellaceae</taxon>
        <taxon>Prevotella</taxon>
    </lineage>
</organism>
<evidence type="ECO:0000313" key="1">
    <source>
        <dbReference type="EMBL" id="KGF52628.1"/>
    </source>
</evidence>
<sequence>MITQDNFNIEYTDPIEVQQIRHFVCKEISRQIHRYIKGMHGSKQQMLLFEEHLEGLSLDEKETVIAQYLDLNRKALKGLDMKLVLARAMANYCDTYSYLLTLINDKRKVVKYLQLINDIYIRYHKVFEENGKFGISDYKGNIVVTPKYKFLRACYMYVDTFQMLPIIAQKDDKMGLILPDGKDTIIAPFIYDSITLREEPPYFDAKCKGKHIYLNVDGSKYVKQEK</sequence>
<comment type="caution">
    <text evidence="1">The sequence shown here is derived from an EMBL/GenBank/DDBJ whole genome shotgun (WGS) entry which is preliminary data.</text>
</comment>
<protein>
    <submittedName>
        <fullName evidence="1">Uncharacterized protein</fullName>
    </submittedName>
</protein>
<gene>
    <name evidence="1" type="ORF">HMPREF9302_03400</name>
</gene>
<reference evidence="1 2" key="1">
    <citation type="submission" date="2014-07" db="EMBL/GenBank/DDBJ databases">
        <authorList>
            <person name="McCorrison J."/>
            <person name="Sanka R."/>
            <person name="Torralba M."/>
            <person name="Gillis M."/>
            <person name="Haft D.H."/>
            <person name="Methe B."/>
            <person name="Sutton G."/>
            <person name="Nelson K.E."/>
        </authorList>
    </citation>
    <scope>NUCLEOTIDE SEQUENCE [LARGE SCALE GENOMIC DNA]</scope>
    <source>
        <strain evidence="1 2">DNF00058</strain>
    </source>
</reference>
<evidence type="ECO:0000313" key="2">
    <source>
        <dbReference type="Proteomes" id="UP000029614"/>
    </source>
</evidence>
<dbReference type="AlphaFoldDB" id="A0A096AZY6"/>
<accession>A0A096AZY6</accession>
<dbReference type="RefSeq" id="WP_008450275.1">
    <property type="nucleotide sequence ID" value="NZ_JRNU01000010.1"/>
</dbReference>
<dbReference type="EMBL" id="JRNU01000010">
    <property type="protein sequence ID" value="KGF52628.1"/>
    <property type="molecule type" value="Genomic_DNA"/>
</dbReference>
<name>A0A096AZY6_9BACT</name>
<keyword evidence="2" id="KW-1185">Reference proteome</keyword>
<dbReference type="OrthoDB" id="5464673at2"/>
<proteinExistence type="predicted"/>